<reference evidence="8 9" key="1">
    <citation type="submission" date="2019-01" db="EMBL/GenBank/DDBJ databases">
        <title>Genome Assembly of Collichthys lucidus.</title>
        <authorList>
            <person name="Cai M."/>
            <person name="Xiao S."/>
        </authorList>
    </citation>
    <scope>NUCLEOTIDE SEQUENCE [LARGE SCALE GENOMIC DNA]</scope>
    <source>
        <strain evidence="8">JT15FE1705JMU</strain>
        <tissue evidence="8">Muscle</tissue>
    </source>
</reference>
<keyword evidence="9" id="KW-1185">Reference proteome</keyword>
<dbReference type="PANTHER" id="PTHR48208:SF2">
    <property type="entry name" value="CENTROMERE PROTEIN I"/>
    <property type="match status" value="1"/>
</dbReference>
<dbReference type="AlphaFoldDB" id="A0A4U5UCJ8"/>
<evidence type="ECO:0000256" key="1">
    <source>
        <dbReference type="ARBA" id="ARBA00004123"/>
    </source>
</evidence>
<dbReference type="PANTHER" id="PTHR48208">
    <property type="entry name" value="CENTROMERE PROTEIN I"/>
    <property type="match status" value="1"/>
</dbReference>
<feature type="region of interest" description="Disordered" evidence="7">
    <location>
        <begin position="1"/>
        <end position="40"/>
    </location>
</feature>
<dbReference type="InterPro" id="IPR012485">
    <property type="entry name" value="CENP-I"/>
</dbReference>
<evidence type="ECO:0000256" key="2">
    <source>
        <dbReference type="ARBA" id="ARBA00004584"/>
    </source>
</evidence>
<sequence>MAAQQNLAGPSDSDTSSVSDQSVSSRSVNRSLRVAEKERRKNKASDPYVVALKYFSDVEAGTPVYGNDEVENNMVLVEKVAYSKGLSPEAISVMLEFGMSLRMGTSLCARVLKCLIPASVVPQEAVVRAVVWLGVGKLPISTQVLFIKWVLTIFDLIDAKDQLRAIYGFIFSFVTDENLCPFICHLLYLLTRKESVRVFRVRKLLELQSKLGRQPFLLHLLSLYKVFCPELVTLSIPSRMKSGFRNHNSTWKSALTGVQKRNGSQVALSNNPAFTIKDKTNSRKRKHYHLELPALSSVVNKEAQTEPSSSRKLLPLVQLHSFAQLLENMHRIELPAQMGSLLGSSLPLQYLDFVQDESALLRLNFWLGYALHEEFLFCGDGGALQTSEEALQFLNKLLSTQHFLQEGFSSSEAFLYKFLAVWDGSLLRPQILGLLSNVPVVPSSQIGRLLFEPLMQLFFTSSMFFKCGLMECLNNMLLKWLTWHSVYALEDDLDISLNSHTSINMTLSGFKDSVMELVDFAGRLSSVGLQLEGCHSLFLSFVLDFYETVCDMFLKYGLPLVVMPPPGVFYPAMCATDPVSVDRLAYIMYRYKVNLTSAKSQEKLTEQAFHISRETFREFNQYLVVMVNCLWNSKMFQPGMGVQLEEELLLKSNVPQYWTSFDLIHHPAFMSYAVDFHQKCWPGTKDMDLNSIKNSKPWSWYLEYLFTQGYDGLKQFVQSNINWQLTAGDKRGDSRSTQQT</sequence>
<dbReference type="EMBL" id="CM014083">
    <property type="protein sequence ID" value="TKS72197.1"/>
    <property type="molecule type" value="Genomic_DNA"/>
</dbReference>
<dbReference type="STRING" id="240159.A0A4U5UCJ8"/>
<feature type="compositionally biased region" description="Low complexity" evidence="7">
    <location>
        <begin position="11"/>
        <end position="32"/>
    </location>
</feature>
<dbReference type="Pfam" id="PF07778">
    <property type="entry name" value="CENP-I"/>
    <property type="match status" value="1"/>
</dbReference>
<dbReference type="OrthoDB" id="6347512at2759"/>
<protein>
    <submittedName>
        <fullName evidence="8">Centromere protein I</fullName>
    </submittedName>
</protein>
<comment type="subcellular location">
    <subcellularLocation>
        <location evidence="2">Chromosome</location>
        <location evidence="2">Centromere</location>
    </subcellularLocation>
    <subcellularLocation>
        <location evidence="1">Nucleus</location>
    </subcellularLocation>
</comment>
<dbReference type="Proteomes" id="UP000298787">
    <property type="component" value="Chromosome 6"/>
</dbReference>
<dbReference type="GO" id="GO:0000939">
    <property type="term" value="C:inner kinetochore"/>
    <property type="evidence" value="ECO:0007669"/>
    <property type="project" value="TreeGrafter"/>
</dbReference>
<gene>
    <name evidence="8" type="ORF">D9C73_006271</name>
</gene>
<evidence type="ECO:0000256" key="5">
    <source>
        <dbReference type="ARBA" id="ARBA00023242"/>
    </source>
</evidence>
<evidence type="ECO:0000256" key="7">
    <source>
        <dbReference type="SAM" id="MobiDB-lite"/>
    </source>
</evidence>
<comment type="similarity">
    <text evidence="3">Belongs to the CENP-I/CTF3 family.</text>
</comment>
<accession>A0A4U5UCJ8</accession>
<name>A0A4U5UCJ8_COLLU</name>
<dbReference type="GO" id="GO:0034080">
    <property type="term" value="P:CENP-A containing chromatin assembly"/>
    <property type="evidence" value="ECO:0007669"/>
    <property type="project" value="TreeGrafter"/>
</dbReference>
<evidence type="ECO:0000256" key="6">
    <source>
        <dbReference type="ARBA" id="ARBA00023328"/>
    </source>
</evidence>
<evidence type="ECO:0000313" key="9">
    <source>
        <dbReference type="Proteomes" id="UP000298787"/>
    </source>
</evidence>
<dbReference type="GO" id="GO:0005634">
    <property type="term" value="C:nucleus"/>
    <property type="evidence" value="ECO:0007669"/>
    <property type="project" value="UniProtKB-SubCell"/>
</dbReference>
<evidence type="ECO:0000256" key="4">
    <source>
        <dbReference type="ARBA" id="ARBA00022454"/>
    </source>
</evidence>
<dbReference type="GO" id="GO:0000070">
    <property type="term" value="P:mitotic sister chromatid segregation"/>
    <property type="evidence" value="ECO:0007669"/>
    <property type="project" value="TreeGrafter"/>
</dbReference>
<organism evidence="8 9">
    <name type="scientific">Collichthys lucidus</name>
    <name type="common">Big head croaker</name>
    <name type="synonym">Sciaena lucida</name>
    <dbReference type="NCBI Taxonomy" id="240159"/>
    <lineage>
        <taxon>Eukaryota</taxon>
        <taxon>Metazoa</taxon>
        <taxon>Chordata</taxon>
        <taxon>Craniata</taxon>
        <taxon>Vertebrata</taxon>
        <taxon>Euteleostomi</taxon>
        <taxon>Actinopterygii</taxon>
        <taxon>Neopterygii</taxon>
        <taxon>Teleostei</taxon>
        <taxon>Neoteleostei</taxon>
        <taxon>Acanthomorphata</taxon>
        <taxon>Eupercaria</taxon>
        <taxon>Sciaenidae</taxon>
        <taxon>Collichthys</taxon>
    </lineage>
</organism>
<evidence type="ECO:0000313" key="8">
    <source>
        <dbReference type="EMBL" id="TKS72197.1"/>
    </source>
</evidence>
<proteinExistence type="inferred from homology"/>
<keyword evidence="5" id="KW-0539">Nucleus</keyword>
<keyword evidence="6" id="KW-0137">Centromere</keyword>
<keyword evidence="4" id="KW-0158">Chromosome</keyword>
<evidence type="ECO:0000256" key="3">
    <source>
        <dbReference type="ARBA" id="ARBA00005470"/>
    </source>
</evidence>